<keyword evidence="2" id="KW-1185">Reference proteome</keyword>
<organism evidence="1 2">
    <name type="scientific">Trichinella britovi</name>
    <name type="common">Parasitic roundworm</name>
    <dbReference type="NCBI Taxonomy" id="45882"/>
    <lineage>
        <taxon>Eukaryota</taxon>
        <taxon>Metazoa</taxon>
        <taxon>Ecdysozoa</taxon>
        <taxon>Nematoda</taxon>
        <taxon>Enoplea</taxon>
        <taxon>Dorylaimia</taxon>
        <taxon>Trichinellida</taxon>
        <taxon>Trichinellidae</taxon>
        <taxon>Trichinella</taxon>
    </lineage>
</organism>
<protein>
    <submittedName>
        <fullName evidence="1">Uncharacterized protein</fullName>
    </submittedName>
</protein>
<accession>A0A0V1DDM6</accession>
<evidence type="ECO:0000313" key="2">
    <source>
        <dbReference type="Proteomes" id="UP000054653"/>
    </source>
</evidence>
<comment type="caution">
    <text evidence="1">The sequence shown here is derived from an EMBL/GenBank/DDBJ whole genome shotgun (WGS) entry which is preliminary data.</text>
</comment>
<reference evidence="1 2" key="1">
    <citation type="submission" date="2015-01" db="EMBL/GenBank/DDBJ databases">
        <title>Evolution of Trichinella species and genotypes.</title>
        <authorList>
            <person name="Korhonen P.K."/>
            <person name="Edoardo P."/>
            <person name="Giuseppe L.R."/>
            <person name="Gasser R.B."/>
        </authorList>
    </citation>
    <scope>NUCLEOTIDE SEQUENCE [LARGE SCALE GENOMIC DNA]</scope>
    <source>
        <strain evidence="1">ISS120</strain>
    </source>
</reference>
<dbReference type="EMBL" id="JYDI01000013">
    <property type="protein sequence ID" value="KRY59414.1"/>
    <property type="molecule type" value="Genomic_DNA"/>
</dbReference>
<sequence>MIIGARKHHLKFFQLLQLIFDERGNTETVLPQVNYGCVPGIVFVSRSLWVAALWGRLHRNEISAENVLIAISYY</sequence>
<evidence type="ECO:0000313" key="1">
    <source>
        <dbReference type="EMBL" id="KRY59414.1"/>
    </source>
</evidence>
<gene>
    <name evidence="1" type="ORF">T03_7317</name>
</gene>
<dbReference type="Proteomes" id="UP000054653">
    <property type="component" value="Unassembled WGS sequence"/>
</dbReference>
<name>A0A0V1DDM6_TRIBR</name>
<proteinExistence type="predicted"/>
<dbReference type="AlphaFoldDB" id="A0A0V1DDM6"/>